<dbReference type="STRING" id="1841610.A6X21_15025"/>
<dbReference type="RefSeq" id="WP_068853460.1">
    <property type="nucleotide sequence ID" value="NZ_LYDR01000159.1"/>
</dbReference>
<dbReference type="Proteomes" id="UP000094828">
    <property type="component" value="Unassembled WGS sequence"/>
</dbReference>
<dbReference type="OrthoDB" id="279598at2"/>
<accession>A0A1C3E3Q9</accession>
<organism evidence="1 2">
    <name type="scientific">Planctopirus hydrillae</name>
    <dbReference type="NCBI Taxonomy" id="1841610"/>
    <lineage>
        <taxon>Bacteria</taxon>
        <taxon>Pseudomonadati</taxon>
        <taxon>Planctomycetota</taxon>
        <taxon>Planctomycetia</taxon>
        <taxon>Planctomycetales</taxon>
        <taxon>Planctomycetaceae</taxon>
        <taxon>Planctopirus</taxon>
    </lineage>
</organism>
<dbReference type="AlphaFoldDB" id="A0A1C3E3Q9"/>
<evidence type="ECO:0008006" key="3">
    <source>
        <dbReference type="Google" id="ProtNLM"/>
    </source>
</evidence>
<keyword evidence="2" id="KW-1185">Reference proteome</keyword>
<protein>
    <recommendedName>
        <fullName evidence="3">DUF4292 domain-containing protein</fullName>
    </recommendedName>
</protein>
<sequence>MTNSLPAANGSTKDRGEPVCSRRVALGMLAFGSLQGCNSLRNWQKTDEFAKRSNCPLGNAATADDYVAHLNQNVDRIDGWRAGRVHIRANHIPLTAEIAVQKSQLLRISVTSALGQEVDLGSNEEIFWFWAKRNDPPDLMFVRHEEMAEVQQNMPIPFEPGWLMEALGVAPFDASTMTLNRAGDGRTVALTSSHLSPAGIPIRKVITVDACHGLVLEHGLYDPKGRVVAQGRLKNHFRDQHSGAVLPRQMTLDWPLAQMNMVLNFDKIEVNPGTLPQQVWQPPQMPQTRLVNMAEAMRS</sequence>
<proteinExistence type="predicted"/>
<reference evidence="1 2" key="1">
    <citation type="submission" date="2016-05" db="EMBL/GenBank/DDBJ databases">
        <title>Genomic and physiological characterization of Planctopirus sp. isolated from fresh water lake.</title>
        <authorList>
            <person name="Subhash Y."/>
            <person name="Ramana C."/>
        </authorList>
    </citation>
    <scope>NUCLEOTIDE SEQUENCE [LARGE SCALE GENOMIC DNA]</scope>
    <source>
        <strain evidence="1 2">JC280</strain>
    </source>
</reference>
<dbReference type="EMBL" id="LYDR01000159">
    <property type="protein sequence ID" value="ODA27863.1"/>
    <property type="molecule type" value="Genomic_DNA"/>
</dbReference>
<evidence type="ECO:0000313" key="1">
    <source>
        <dbReference type="EMBL" id="ODA27863.1"/>
    </source>
</evidence>
<comment type="caution">
    <text evidence="1">The sequence shown here is derived from an EMBL/GenBank/DDBJ whole genome shotgun (WGS) entry which is preliminary data.</text>
</comment>
<evidence type="ECO:0000313" key="2">
    <source>
        <dbReference type="Proteomes" id="UP000094828"/>
    </source>
</evidence>
<gene>
    <name evidence="1" type="ORF">A6X21_15025</name>
</gene>
<name>A0A1C3E3Q9_9PLAN</name>